<name>A0ABT1M469_9MYCO</name>
<dbReference type="PRINTS" id="PR00081">
    <property type="entry name" value="GDHRDH"/>
</dbReference>
<dbReference type="Pfam" id="PF13561">
    <property type="entry name" value="adh_short_C2"/>
    <property type="match status" value="1"/>
</dbReference>
<dbReference type="Gene3D" id="3.40.50.720">
    <property type="entry name" value="NAD(P)-binding Rossmann-like Domain"/>
    <property type="match status" value="1"/>
</dbReference>
<dbReference type="EMBL" id="JANDBD010000006">
    <property type="protein sequence ID" value="MCP9273650.1"/>
    <property type="molecule type" value="Genomic_DNA"/>
</dbReference>
<keyword evidence="4" id="KW-1185">Reference proteome</keyword>
<dbReference type="Proteomes" id="UP001651690">
    <property type="component" value="Unassembled WGS sequence"/>
</dbReference>
<evidence type="ECO:0000313" key="3">
    <source>
        <dbReference type="EMBL" id="MCP9273650.1"/>
    </source>
</evidence>
<organism evidence="3 4">
    <name type="scientific">Mycolicibacterium arenosum</name>
    <dbReference type="NCBI Taxonomy" id="2952157"/>
    <lineage>
        <taxon>Bacteria</taxon>
        <taxon>Bacillati</taxon>
        <taxon>Actinomycetota</taxon>
        <taxon>Actinomycetes</taxon>
        <taxon>Mycobacteriales</taxon>
        <taxon>Mycobacteriaceae</taxon>
        <taxon>Mycolicibacterium</taxon>
    </lineage>
</organism>
<dbReference type="PANTHER" id="PTHR42760:SF133">
    <property type="entry name" value="3-OXOACYL-[ACYL-CARRIER-PROTEIN] REDUCTASE"/>
    <property type="match status" value="1"/>
</dbReference>
<gene>
    <name evidence="3" type="ORF">NM203_15785</name>
</gene>
<dbReference type="InterPro" id="IPR036291">
    <property type="entry name" value="NAD(P)-bd_dom_sf"/>
</dbReference>
<accession>A0ABT1M469</accession>
<comment type="caution">
    <text evidence="3">The sequence shown here is derived from an EMBL/GenBank/DDBJ whole genome shotgun (WGS) entry which is preliminary data.</text>
</comment>
<evidence type="ECO:0000256" key="2">
    <source>
        <dbReference type="ARBA" id="ARBA00023002"/>
    </source>
</evidence>
<evidence type="ECO:0000256" key="1">
    <source>
        <dbReference type="ARBA" id="ARBA00006484"/>
    </source>
</evidence>
<sequence>MTSYGLDGKVVLITGAARGQGAAEAKVMAESGARVIACDVLDTDGAALADRLGDTVRYRHLDVTESRNWAAVVDEVVAEHGRIDVLINNAGVYRRAPLEDWTAEQIRTMFDVNLVGPILGMQTVSPVMPGGGVIVNVASTAAMRGFGGALPYASSKWGLRGASRSAAIELAPRIRVNCVVPGAVDTPMIDADALDLSHLPIPRAAQPQEIARVVAFLAGDAAGYCTGAEFVVDGGATA</sequence>
<evidence type="ECO:0000313" key="4">
    <source>
        <dbReference type="Proteomes" id="UP001651690"/>
    </source>
</evidence>
<comment type="similarity">
    <text evidence="1">Belongs to the short-chain dehydrogenases/reductases (SDR) family.</text>
</comment>
<dbReference type="SUPFAM" id="SSF51735">
    <property type="entry name" value="NAD(P)-binding Rossmann-fold domains"/>
    <property type="match status" value="1"/>
</dbReference>
<dbReference type="PANTHER" id="PTHR42760">
    <property type="entry name" value="SHORT-CHAIN DEHYDROGENASES/REDUCTASES FAMILY MEMBER"/>
    <property type="match status" value="1"/>
</dbReference>
<keyword evidence="2" id="KW-0560">Oxidoreductase</keyword>
<protein>
    <submittedName>
        <fullName evidence="3">SDR family oxidoreductase</fullName>
    </submittedName>
</protein>
<dbReference type="PRINTS" id="PR00080">
    <property type="entry name" value="SDRFAMILY"/>
</dbReference>
<dbReference type="InterPro" id="IPR002347">
    <property type="entry name" value="SDR_fam"/>
</dbReference>
<reference evidence="3 4" key="1">
    <citation type="submission" date="2022-06" db="EMBL/GenBank/DDBJ databases">
        <title>Mycolicibacterium sp. CAU 1645 isolated from seawater.</title>
        <authorList>
            <person name="Kim W."/>
        </authorList>
    </citation>
    <scope>NUCLEOTIDE SEQUENCE [LARGE SCALE GENOMIC DNA]</scope>
    <source>
        <strain evidence="3 4">CAU 1645</strain>
    </source>
</reference>
<proteinExistence type="inferred from homology"/>
<dbReference type="RefSeq" id="WP_255060967.1">
    <property type="nucleotide sequence ID" value="NZ_JANDBD010000006.1"/>
</dbReference>